<organism evidence="1 2">
    <name type="scientific">Hyphomicrobium sulfonivorans</name>
    <dbReference type="NCBI Taxonomy" id="121290"/>
    <lineage>
        <taxon>Bacteria</taxon>
        <taxon>Pseudomonadati</taxon>
        <taxon>Pseudomonadota</taxon>
        <taxon>Alphaproteobacteria</taxon>
        <taxon>Hyphomicrobiales</taxon>
        <taxon>Hyphomicrobiaceae</taxon>
        <taxon>Hyphomicrobium</taxon>
    </lineage>
</organism>
<comment type="caution">
    <text evidence="1">The sequence shown here is derived from an EMBL/GenBank/DDBJ whole genome shotgun (WGS) entry which is preliminary data.</text>
</comment>
<name>A0A109BF01_HYPSL</name>
<dbReference type="OrthoDB" id="7744280at2"/>
<accession>A0A109BF01</accession>
<dbReference type="RefSeq" id="WP_068461860.1">
    <property type="nucleotide sequence ID" value="NZ_JAEFBX010000002.1"/>
</dbReference>
<dbReference type="AlphaFoldDB" id="A0A109BF01"/>
<reference evidence="1 2" key="1">
    <citation type="submission" date="2015-10" db="EMBL/GenBank/DDBJ databases">
        <title>Transcriptomic analysis of a linuron degrading triple-species bacterial consortium.</title>
        <authorList>
            <person name="Albers P."/>
        </authorList>
    </citation>
    <scope>NUCLEOTIDE SEQUENCE [LARGE SCALE GENOMIC DNA]</scope>
    <source>
        <strain evidence="1 2">WDL6</strain>
    </source>
</reference>
<gene>
    <name evidence="1" type="ORF">APY04_1890</name>
</gene>
<dbReference type="EMBL" id="LMTR01000063">
    <property type="protein sequence ID" value="KWT67531.1"/>
    <property type="molecule type" value="Genomic_DNA"/>
</dbReference>
<protein>
    <submittedName>
        <fullName evidence="1">Uncharacterized protein</fullName>
    </submittedName>
</protein>
<dbReference type="Proteomes" id="UP000059074">
    <property type="component" value="Unassembled WGS sequence"/>
</dbReference>
<dbReference type="PATRIC" id="fig|121290.4.peg.1278"/>
<keyword evidence="2" id="KW-1185">Reference proteome</keyword>
<proteinExistence type="predicted"/>
<evidence type="ECO:0000313" key="1">
    <source>
        <dbReference type="EMBL" id="KWT67531.1"/>
    </source>
</evidence>
<sequence>MWNPQRSYSARFLLAALYGLVLLAVPLAHRPSRPTGPDFTAYALPDGSLPSICTRSDNDNNTPPRASLASLHSTQRTLCDAFVLLSTPTALSTIANVIPPVATRYVRNAASHRTGATHRFEVIAQPRAPPPDLA</sequence>
<evidence type="ECO:0000313" key="2">
    <source>
        <dbReference type="Proteomes" id="UP000059074"/>
    </source>
</evidence>